<reference evidence="2 4" key="1">
    <citation type="submission" date="2023-09" db="EMBL/GenBank/DDBJ databases">
        <title>Flavobacterium sp. a novel bacteria isolate from Pepper rhizosphere.</title>
        <authorList>
            <person name="Peng Y."/>
            <person name="Lee J."/>
        </authorList>
    </citation>
    <scope>NUCLEOTIDE SEQUENCE</scope>
    <source>
        <strain evidence="2">PMR2A8</strain>
        <strain evidence="3 4">PMTSA4</strain>
    </source>
</reference>
<accession>A0AA96EXZ9</accession>
<evidence type="ECO:0000313" key="2">
    <source>
        <dbReference type="EMBL" id="WNM19283.1"/>
    </source>
</evidence>
<dbReference type="KEGG" id="fcj:RN605_08210"/>
<dbReference type="EMBL" id="CP134878">
    <property type="protein sequence ID" value="WNM19283.1"/>
    <property type="molecule type" value="Genomic_DNA"/>
</dbReference>
<feature type="transmembrane region" description="Helical" evidence="1">
    <location>
        <begin position="55"/>
        <end position="75"/>
    </location>
</feature>
<keyword evidence="4" id="KW-1185">Reference proteome</keyword>
<organism evidence="2">
    <name type="scientific">Flavobacterium capsici</name>
    <dbReference type="NCBI Taxonomy" id="3075618"/>
    <lineage>
        <taxon>Bacteria</taxon>
        <taxon>Pseudomonadati</taxon>
        <taxon>Bacteroidota</taxon>
        <taxon>Flavobacteriia</taxon>
        <taxon>Flavobacteriales</taxon>
        <taxon>Flavobacteriaceae</taxon>
        <taxon>Flavobacterium</taxon>
    </lineage>
</organism>
<feature type="transmembrane region" description="Helical" evidence="1">
    <location>
        <begin position="96"/>
        <end position="114"/>
    </location>
</feature>
<gene>
    <name evidence="3" type="ORF">RN605_08210</name>
    <name evidence="2" type="ORF">RN608_01040</name>
</gene>
<evidence type="ECO:0000313" key="4">
    <source>
        <dbReference type="Proteomes" id="UP001304515"/>
    </source>
</evidence>
<proteinExistence type="predicted"/>
<name>A0AA96EXZ9_9FLAO</name>
<keyword evidence="1" id="KW-1133">Transmembrane helix</keyword>
<dbReference type="EMBL" id="CP134890">
    <property type="protein sequence ID" value="WNM20672.1"/>
    <property type="molecule type" value="Genomic_DNA"/>
</dbReference>
<dbReference type="Proteomes" id="UP001304515">
    <property type="component" value="Chromosome"/>
</dbReference>
<dbReference type="RefSeq" id="WP_313324091.1">
    <property type="nucleotide sequence ID" value="NZ_CP134878.1"/>
</dbReference>
<dbReference type="AlphaFoldDB" id="A0AA96EXZ9"/>
<sequence length="115" mass="13775">MKTIKKIYAYFIAQRWHLHSIALPIGFVWSFLMNYCNFMHLKEAYFEGKIGTEHYFQTILTVIIGYGFSWLFEVWQAHQFQVNLTWKEWQKNSVPDILFTGSVFIIGHLIYIAIF</sequence>
<accession>A0AA96F102</accession>
<evidence type="ECO:0000313" key="3">
    <source>
        <dbReference type="EMBL" id="WNM20672.1"/>
    </source>
</evidence>
<evidence type="ECO:0000256" key="1">
    <source>
        <dbReference type="SAM" id="Phobius"/>
    </source>
</evidence>
<protein>
    <submittedName>
        <fullName evidence="2">Uncharacterized protein</fullName>
    </submittedName>
</protein>
<feature type="transmembrane region" description="Helical" evidence="1">
    <location>
        <begin position="16"/>
        <end position="35"/>
    </location>
</feature>
<keyword evidence="1" id="KW-0472">Membrane</keyword>
<keyword evidence="1" id="KW-0812">Transmembrane</keyword>